<dbReference type="CDD" id="cd01653">
    <property type="entry name" value="GATase1"/>
    <property type="match status" value="1"/>
</dbReference>
<feature type="domain" description="DAGKc" evidence="30">
    <location>
        <begin position="58"/>
        <end position="200"/>
    </location>
</feature>
<protein>
    <recommendedName>
        <fullName evidence="24">Acylglycerol kinase, mitochondrial</fullName>
        <ecNumber evidence="5">2.7.1.107</ecNumber>
        <ecNumber evidence="22">2.7.1.138</ecNumber>
        <ecNumber evidence="23">2.7.1.94</ecNumber>
    </recommendedName>
    <alternativeName>
        <fullName evidence="25">Multiple substrate lipid kinase</fullName>
    </alternativeName>
</protein>
<dbReference type="HOGENOM" id="CLU_042458_0_0_1"/>
<dbReference type="EC" id="2.7.1.107" evidence="5"/>
<dbReference type="Pfam" id="PF00781">
    <property type="entry name" value="DAGK_cat"/>
    <property type="match status" value="1"/>
</dbReference>
<evidence type="ECO:0000256" key="17">
    <source>
        <dbReference type="ARBA" id="ARBA00024505"/>
    </source>
</evidence>
<evidence type="ECO:0000256" key="13">
    <source>
        <dbReference type="ARBA" id="ARBA00023136"/>
    </source>
</evidence>
<comment type="catalytic activity">
    <reaction evidence="26">
        <text>a 2-acylglycerol + ATP = a 2-acyl-sn-glycerol 3-phosphate + ADP + H(+)</text>
        <dbReference type="Rhea" id="RHEA:39847"/>
        <dbReference type="ChEBI" id="CHEBI:15378"/>
        <dbReference type="ChEBI" id="CHEBI:17389"/>
        <dbReference type="ChEBI" id="CHEBI:30616"/>
        <dbReference type="ChEBI" id="CHEBI:64982"/>
        <dbReference type="ChEBI" id="CHEBI:456216"/>
    </reaction>
    <physiologicalReaction direction="left-to-right" evidence="26">
        <dbReference type="Rhea" id="RHEA:39848"/>
    </physiologicalReaction>
</comment>
<dbReference type="Gene3D" id="3.40.50.10330">
    <property type="entry name" value="Probable inorganic polyphosphate/atp-NAD kinase, domain 1"/>
    <property type="match status" value="1"/>
</dbReference>
<dbReference type="GO" id="GO:0005758">
    <property type="term" value="C:mitochondrial intermembrane space"/>
    <property type="evidence" value="ECO:0007669"/>
    <property type="project" value="UniProtKB-SubCell"/>
</dbReference>
<evidence type="ECO:0000256" key="14">
    <source>
        <dbReference type="ARBA" id="ARBA00023371"/>
    </source>
</evidence>
<evidence type="ECO:0000256" key="29">
    <source>
        <dbReference type="ARBA" id="ARBA00048876"/>
    </source>
</evidence>
<comment type="catalytic activity">
    <reaction evidence="17">
        <text>1-(9Z-octadecenoyl)-sn-glycerol + ATP = 1-(9Z-octadecenoyl)-sn-glycero-3-phosphate + ADP + H(+)</text>
        <dbReference type="Rhea" id="RHEA:41079"/>
        <dbReference type="ChEBI" id="CHEBI:15378"/>
        <dbReference type="ChEBI" id="CHEBI:30616"/>
        <dbReference type="ChEBI" id="CHEBI:74544"/>
        <dbReference type="ChEBI" id="CHEBI:75757"/>
        <dbReference type="ChEBI" id="CHEBI:456216"/>
    </reaction>
    <physiologicalReaction direction="left-to-right" evidence="17">
        <dbReference type="Rhea" id="RHEA:41080"/>
    </physiologicalReaction>
</comment>
<keyword evidence="7" id="KW-0547">Nucleotide-binding</keyword>
<dbReference type="GO" id="GO:0046486">
    <property type="term" value="P:glycerolipid metabolic process"/>
    <property type="evidence" value="ECO:0007669"/>
    <property type="project" value="UniProtKB-UniPathway"/>
</dbReference>
<comment type="cofactor">
    <cofactor evidence="1">
        <name>Mg(2+)</name>
        <dbReference type="ChEBI" id="CHEBI:18420"/>
    </cofactor>
</comment>
<evidence type="ECO:0000256" key="20">
    <source>
        <dbReference type="ARBA" id="ARBA00024636"/>
    </source>
</evidence>
<dbReference type="GO" id="GO:0005743">
    <property type="term" value="C:mitochondrial inner membrane"/>
    <property type="evidence" value="ECO:0007669"/>
    <property type="project" value="UniProtKB-SubCell"/>
</dbReference>
<keyword evidence="6" id="KW-0808">Transferase</keyword>
<evidence type="ECO:0000256" key="1">
    <source>
        <dbReference type="ARBA" id="ARBA00001946"/>
    </source>
</evidence>
<dbReference type="InterPro" id="IPR016064">
    <property type="entry name" value="NAD/diacylglycerol_kinase_sf"/>
</dbReference>
<reference evidence="31" key="2">
    <citation type="submission" date="2025-09" db="UniProtKB">
        <authorList>
            <consortium name="Ensembl"/>
        </authorList>
    </citation>
    <scope>IDENTIFICATION</scope>
</reference>
<evidence type="ECO:0000256" key="9">
    <source>
        <dbReference type="ARBA" id="ARBA00022792"/>
    </source>
</evidence>
<evidence type="ECO:0000256" key="8">
    <source>
        <dbReference type="ARBA" id="ARBA00022777"/>
    </source>
</evidence>
<evidence type="ECO:0000256" key="23">
    <source>
        <dbReference type="ARBA" id="ARBA00026098"/>
    </source>
</evidence>
<dbReference type="EC" id="2.7.1.94" evidence="23"/>
<evidence type="ECO:0000256" key="4">
    <source>
        <dbReference type="ARBA" id="ARBA00005175"/>
    </source>
</evidence>
<comment type="catalytic activity">
    <reaction evidence="16">
        <text>1-(5Z,8Z,11Z,14Z-eicosatetraenoyl)-sn-glycerol + ATP = 1-(5Z,8Z,11Z,14Z-eicosatetraenoyl)-sn-glycero-3-phosphate + ADP + H(+)</text>
        <dbReference type="Rhea" id="RHEA:43328"/>
        <dbReference type="ChEBI" id="CHEBI:15378"/>
        <dbReference type="ChEBI" id="CHEBI:30616"/>
        <dbReference type="ChEBI" id="CHEBI:34071"/>
        <dbReference type="ChEBI" id="CHEBI:74938"/>
        <dbReference type="ChEBI" id="CHEBI:456216"/>
    </reaction>
    <physiologicalReaction direction="left-to-right" evidence="16">
        <dbReference type="Rhea" id="RHEA:43329"/>
    </physiologicalReaction>
</comment>
<evidence type="ECO:0000256" key="2">
    <source>
        <dbReference type="ARBA" id="ARBA00004569"/>
    </source>
</evidence>
<accession>S4RDE9</accession>
<dbReference type="PANTHER" id="PTHR12358:SF31">
    <property type="entry name" value="ACYLGLYCEROL KINASE, MITOCHONDRIAL"/>
    <property type="match status" value="1"/>
</dbReference>
<evidence type="ECO:0000256" key="6">
    <source>
        <dbReference type="ARBA" id="ARBA00022679"/>
    </source>
</evidence>
<comment type="subcellular location">
    <subcellularLocation>
        <location evidence="3">Mitochondrion inner membrane</location>
        <topology evidence="3">Peripheral membrane protein</topology>
    </subcellularLocation>
    <subcellularLocation>
        <location evidence="2">Mitochondrion intermembrane space</location>
    </subcellularLocation>
</comment>
<evidence type="ECO:0000259" key="30">
    <source>
        <dbReference type="PROSITE" id="PS50146"/>
    </source>
</evidence>
<evidence type="ECO:0000256" key="16">
    <source>
        <dbReference type="ARBA" id="ARBA00024483"/>
    </source>
</evidence>
<keyword evidence="13" id="KW-0472">Membrane</keyword>
<evidence type="ECO:0000256" key="18">
    <source>
        <dbReference type="ARBA" id="ARBA00024512"/>
    </source>
</evidence>
<comment type="catalytic activity">
    <reaction evidence="28">
        <text>a monoacylglycerol + ATP = a monoacyl-sn-glycero-3-phosphate + ADP + H(+)</text>
        <dbReference type="Rhea" id="RHEA:19293"/>
        <dbReference type="ChEBI" id="CHEBI:15378"/>
        <dbReference type="ChEBI" id="CHEBI:17408"/>
        <dbReference type="ChEBI" id="CHEBI:30616"/>
        <dbReference type="ChEBI" id="CHEBI:77589"/>
        <dbReference type="ChEBI" id="CHEBI:456216"/>
        <dbReference type="EC" id="2.7.1.94"/>
    </reaction>
    <physiologicalReaction direction="left-to-right" evidence="28">
        <dbReference type="Rhea" id="RHEA:19294"/>
    </physiologicalReaction>
</comment>
<comment type="catalytic activity">
    <reaction evidence="27">
        <text>an N-acylsphing-4-enine + ATP = an N-acylsphing-4-enine 1-phosphate + ADP + H(+)</text>
        <dbReference type="Rhea" id="RHEA:17929"/>
        <dbReference type="ChEBI" id="CHEBI:15378"/>
        <dbReference type="ChEBI" id="CHEBI:30616"/>
        <dbReference type="ChEBI" id="CHEBI:52639"/>
        <dbReference type="ChEBI" id="CHEBI:57674"/>
        <dbReference type="ChEBI" id="CHEBI:456216"/>
        <dbReference type="EC" id="2.7.1.138"/>
    </reaction>
    <physiologicalReaction direction="left-to-right" evidence="27">
        <dbReference type="Rhea" id="RHEA:17930"/>
    </physiologicalReaction>
</comment>
<comment type="catalytic activity">
    <reaction evidence="14">
        <text>1,2-di-(9Z-octadecenoyl)-sn-glycerol + ATP = 1,2-di-(9Z-octadecenoyl)-sn-glycero-3-phosphate + ADP + H(+)</text>
        <dbReference type="Rhea" id="RHEA:40327"/>
        <dbReference type="ChEBI" id="CHEBI:15378"/>
        <dbReference type="ChEBI" id="CHEBI:30616"/>
        <dbReference type="ChEBI" id="CHEBI:52333"/>
        <dbReference type="ChEBI" id="CHEBI:74546"/>
        <dbReference type="ChEBI" id="CHEBI:456216"/>
    </reaction>
    <physiologicalReaction direction="left-to-right" evidence="14">
        <dbReference type="Rhea" id="RHEA:40328"/>
    </physiologicalReaction>
</comment>
<dbReference type="InterPro" id="IPR050187">
    <property type="entry name" value="Lipid_Phosphate_FormReg"/>
</dbReference>
<evidence type="ECO:0000256" key="3">
    <source>
        <dbReference type="ARBA" id="ARBA00004637"/>
    </source>
</evidence>
<comment type="pathway">
    <text evidence="4">Lipid metabolism; glycerolipid metabolism.</text>
</comment>
<dbReference type="PROSITE" id="PS50146">
    <property type="entry name" value="DAGK"/>
    <property type="match status" value="1"/>
</dbReference>
<proteinExistence type="inferred from homology"/>
<dbReference type="Ensembl" id="ENSPMAT00000003246.1">
    <property type="protein sequence ID" value="ENSPMAP00000003231.1"/>
    <property type="gene ID" value="ENSPMAG00000002930.1"/>
</dbReference>
<dbReference type="Pfam" id="PF19712">
    <property type="entry name" value="AGK_C"/>
    <property type="match status" value="1"/>
</dbReference>
<dbReference type="GeneTree" id="ENSGT00940000154961"/>
<evidence type="ECO:0000256" key="7">
    <source>
        <dbReference type="ARBA" id="ARBA00022741"/>
    </source>
</evidence>
<dbReference type="GO" id="GO:0005524">
    <property type="term" value="F:ATP binding"/>
    <property type="evidence" value="ECO:0007669"/>
    <property type="project" value="UniProtKB-KW"/>
</dbReference>
<keyword evidence="9" id="KW-0999">Mitochondrion inner membrane</keyword>
<dbReference type="OMA" id="HWKKTTF"/>
<name>S4RDE9_PETMA</name>
<dbReference type="GO" id="GO:0004143">
    <property type="term" value="F:ATP-dependent diacylglycerol kinase activity"/>
    <property type="evidence" value="ECO:0007669"/>
    <property type="project" value="UniProtKB-EC"/>
</dbReference>
<dbReference type="UniPathway" id="UPA00230"/>
<dbReference type="GO" id="GO:0046512">
    <property type="term" value="P:sphingosine biosynthetic process"/>
    <property type="evidence" value="ECO:0007669"/>
    <property type="project" value="TreeGrafter"/>
</dbReference>
<dbReference type="InterPro" id="IPR017438">
    <property type="entry name" value="ATP-NAD_kinase_N"/>
</dbReference>
<evidence type="ECO:0000256" key="10">
    <source>
        <dbReference type="ARBA" id="ARBA00022840"/>
    </source>
</evidence>
<evidence type="ECO:0000256" key="21">
    <source>
        <dbReference type="ARBA" id="ARBA00025749"/>
    </source>
</evidence>
<dbReference type="AlphaFoldDB" id="S4RDE9"/>
<dbReference type="EC" id="2.7.1.138" evidence="22"/>
<dbReference type="InterPro" id="IPR045579">
    <property type="entry name" value="AGK_C"/>
</dbReference>
<evidence type="ECO:0000256" key="12">
    <source>
        <dbReference type="ARBA" id="ARBA00023128"/>
    </source>
</evidence>
<evidence type="ECO:0000313" key="31">
    <source>
        <dbReference type="Ensembl" id="ENSPMAP00000003231.1"/>
    </source>
</evidence>
<dbReference type="STRING" id="7757.ENSPMAP00000003231"/>
<evidence type="ECO:0000256" key="15">
    <source>
        <dbReference type="ARBA" id="ARBA00023411"/>
    </source>
</evidence>
<dbReference type="PANTHER" id="PTHR12358">
    <property type="entry name" value="SPHINGOSINE KINASE"/>
    <property type="match status" value="1"/>
</dbReference>
<keyword evidence="12" id="KW-0496">Mitochondrion</keyword>
<dbReference type="GO" id="GO:0001729">
    <property type="term" value="F:ceramide kinase activity"/>
    <property type="evidence" value="ECO:0007669"/>
    <property type="project" value="UniProtKB-EC"/>
</dbReference>
<evidence type="ECO:0000256" key="22">
    <source>
        <dbReference type="ARBA" id="ARBA00026096"/>
    </source>
</evidence>
<dbReference type="SUPFAM" id="SSF111331">
    <property type="entry name" value="NAD kinase/diacylglycerol kinase-like"/>
    <property type="match status" value="1"/>
</dbReference>
<comment type="catalytic activity">
    <reaction evidence="29">
        <text>N-(hexanoyl)sphing-4-enine + ATP = N-hexanoylsphing-4-enine 1-phosphate + ADP + H(+)</text>
        <dbReference type="Rhea" id="RHEA:43312"/>
        <dbReference type="ChEBI" id="CHEBI:15378"/>
        <dbReference type="ChEBI" id="CHEBI:30616"/>
        <dbReference type="ChEBI" id="CHEBI:63867"/>
        <dbReference type="ChEBI" id="CHEBI:82959"/>
        <dbReference type="ChEBI" id="CHEBI:456216"/>
    </reaction>
    <physiologicalReaction direction="left-to-right" evidence="29">
        <dbReference type="Rhea" id="RHEA:43313"/>
    </physiologicalReaction>
</comment>
<evidence type="ECO:0000256" key="27">
    <source>
        <dbReference type="ARBA" id="ARBA00048034"/>
    </source>
</evidence>
<evidence type="ECO:0000256" key="26">
    <source>
        <dbReference type="ARBA" id="ARBA00044480"/>
    </source>
</evidence>
<reference evidence="31" key="1">
    <citation type="submission" date="2025-08" db="UniProtKB">
        <authorList>
            <consortium name="Ensembl"/>
        </authorList>
    </citation>
    <scope>IDENTIFICATION</scope>
</reference>
<evidence type="ECO:0000256" key="19">
    <source>
        <dbReference type="ARBA" id="ARBA00024556"/>
    </source>
</evidence>
<comment type="catalytic activity">
    <reaction evidence="18">
        <text>a 1-acyl-sn-glycerol + ATP = a 1-acyl-sn-glycero-3-phosphate + ADP + H(+)</text>
        <dbReference type="Rhea" id="RHEA:33747"/>
        <dbReference type="ChEBI" id="CHEBI:15378"/>
        <dbReference type="ChEBI" id="CHEBI:30616"/>
        <dbReference type="ChEBI" id="CHEBI:57970"/>
        <dbReference type="ChEBI" id="CHEBI:64683"/>
        <dbReference type="ChEBI" id="CHEBI:456216"/>
    </reaction>
    <physiologicalReaction direction="left-to-right" evidence="18">
        <dbReference type="Rhea" id="RHEA:33748"/>
    </physiologicalReaction>
</comment>
<evidence type="ECO:0000256" key="25">
    <source>
        <dbReference type="ARBA" id="ARBA00030553"/>
    </source>
</evidence>
<evidence type="ECO:0000256" key="28">
    <source>
        <dbReference type="ARBA" id="ARBA00048663"/>
    </source>
</evidence>
<keyword evidence="11" id="KW-0443">Lipid metabolism</keyword>
<comment type="catalytic activity">
    <reaction evidence="19">
        <text>2-(5Z,8Z,11Z,14Z-eicosatetraenoyl)-glycerol + ATP = 2-(5Z,8Z,11Z,14Z-eicosatetraenoyl)-sn-glycero-3-phosphate + ADP + H(+)</text>
        <dbReference type="Rhea" id="RHEA:43316"/>
        <dbReference type="ChEBI" id="CHEBI:15378"/>
        <dbReference type="ChEBI" id="CHEBI:30616"/>
        <dbReference type="ChEBI" id="CHEBI:52392"/>
        <dbReference type="ChEBI" id="CHEBI:78209"/>
        <dbReference type="ChEBI" id="CHEBI:456216"/>
    </reaction>
    <physiologicalReaction direction="left-to-right" evidence="19">
        <dbReference type="Rhea" id="RHEA:43317"/>
    </physiologicalReaction>
</comment>
<keyword evidence="10" id="KW-0067">ATP-binding</keyword>
<comment type="catalytic activity">
    <reaction evidence="20">
        <text>1-hexadecanoyl-sn-glycerol + ATP = 1-hexadecanoyl-sn-glycero-3-phosphate + ADP + H(+)</text>
        <dbReference type="Rhea" id="RHEA:43308"/>
        <dbReference type="ChEBI" id="CHEBI:15378"/>
        <dbReference type="ChEBI" id="CHEBI:30616"/>
        <dbReference type="ChEBI" id="CHEBI:57518"/>
        <dbReference type="ChEBI" id="CHEBI:75542"/>
        <dbReference type="ChEBI" id="CHEBI:456216"/>
    </reaction>
    <physiologicalReaction direction="left-to-right" evidence="20">
        <dbReference type="Rhea" id="RHEA:43309"/>
    </physiologicalReaction>
</comment>
<sequence length="427" mass="47547">MASVLRTLRTHWKKSTVGGALCVWGATWAHKRHKASLLRRAACEEALVFGNERLFLTDAPKRITVFLNPAASNGKAKNLFDLNAAPILHLAGFEVTVVKTDHEGQAQDLLGVLDRTDAIVVAGGNGTLLEVVTGMLRRDDEADFSKIPIGIIPLGKVNTVGGIVNLQEEDQVRRITSAALAIVRGSTVPVDVLQVVGVKGKPVYALSELRWGNYRDAEASTPRYWYLGPLKKVASYLLSTFQEWPPSRHALLSYAEPAERPEYVEESPGPVPRPSLWRRIYNRFLRLQESKVPEKPVEETPQTEMEISSMEVVISSLNAVLDLKTSQQKPDAVDIVLMPSAITKMDFLRAGMRKSINPPIHTSPTDLLWRLTCWMGLAPQVQGGWFSIDSEEYEAMDVQVRVLPWKLKLFCHSSIRDKLLVETLPTL</sequence>
<dbReference type="GO" id="GO:0047620">
    <property type="term" value="F:acylglycerol kinase activity"/>
    <property type="evidence" value="ECO:0007669"/>
    <property type="project" value="UniProtKB-EC"/>
</dbReference>
<dbReference type="SMART" id="SM00046">
    <property type="entry name" value="DAGKc"/>
    <property type="match status" value="1"/>
</dbReference>
<organism evidence="31">
    <name type="scientific">Petromyzon marinus</name>
    <name type="common">Sea lamprey</name>
    <dbReference type="NCBI Taxonomy" id="7757"/>
    <lineage>
        <taxon>Eukaryota</taxon>
        <taxon>Metazoa</taxon>
        <taxon>Chordata</taxon>
        <taxon>Craniata</taxon>
        <taxon>Vertebrata</taxon>
        <taxon>Cyclostomata</taxon>
        <taxon>Hyperoartia</taxon>
        <taxon>Petromyzontiformes</taxon>
        <taxon>Petromyzontidae</taxon>
        <taxon>Petromyzon</taxon>
    </lineage>
</organism>
<evidence type="ECO:0000256" key="5">
    <source>
        <dbReference type="ARBA" id="ARBA00012133"/>
    </source>
</evidence>
<comment type="catalytic activity">
    <reaction evidence="15">
        <text>a 1,2-diacyl-sn-glycerol + ATP = a 1,2-diacyl-sn-glycero-3-phosphate + ADP + H(+)</text>
        <dbReference type="Rhea" id="RHEA:10272"/>
        <dbReference type="ChEBI" id="CHEBI:15378"/>
        <dbReference type="ChEBI" id="CHEBI:17815"/>
        <dbReference type="ChEBI" id="CHEBI:30616"/>
        <dbReference type="ChEBI" id="CHEBI:58608"/>
        <dbReference type="ChEBI" id="CHEBI:456216"/>
        <dbReference type="EC" id="2.7.1.107"/>
    </reaction>
    <physiologicalReaction direction="left-to-right" evidence="15">
        <dbReference type="Rhea" id="RHEA:10273"/>
    </physiologicalReaction>
</comment>
<keyword evidence="8" id="KW-0418">Kinase</keyword>
<dbReference type="GO" id="GO:0046513">
    <property type="term" value="P:ceramide biosynthetic process"/>
    <property type="evidence" value="ECO:0007669"/>
    <property type="project" value="TreeGrafter"/>
</dbReference>
<comment type="similarity">
    <text evidence="21">Belongs to the AGK family.</text>
</comment>
<dbReference type="InterPro" id="IPR001206">
    <property type="entry name" value="Diacylglycerol_kinase_cat_dom"/>
</dbReference>
<evidence type="ECO:0000256" key="24">
    <source>
        <dbReference type="ARBA" id="ARBA00026142"/>
    </source>
</evidence>
<evidence type="ECO:0000256" key="11">
    <source>
        <dbReference type="ARBA" id="ARBA00023098"/>
    </source>
</evidence>